<accession>A0A9W7LAG6</accession>
<evidence type="ECO:0000313" key="3">
    <source>
        <dbReference type="Proteomes" id="UP001165065"/>
    </source>
</evidence>
<reference evidence="3" key="1">
    <citation type="journal article" date="2023" name="Commun. Biol.">
        <title>Genome analysis of Parmales, the sister group of diatoms, reveals the evolutionary specialization of diatoms from phago-mixotrophs to photoautotrophs.</title>
        <authorList>
            <person name="Ban H."/>
            <person name="Sato S."/>
            <person name="Yoshikawa S."/>
            <person name="Yamada K."/>
            <person name="Nakamura Y."/>
            <person name="Ichinomiya M."/>
            <person name="Sato N."/>
            <person name="Blanc-Mathieu R."/>
            <person name="Endo H."/>
            <person name="Kuwata A."/>
            <person name="Ogata H."/>
        </authorList>
    </citation>
    <scope>NUCLEOTIDE SEQUENCE [LARGE SCALE GENOMIC DNA]</scope>
</reference>
<keyword evidence="3" id="KW-1185">Reference proteome</keyword>
<evidence type="ECO:0000256" key="1">
    <source>
        <dbReference type="SAM" id="MobiDB-lite"/>
    </source>
</evidence>
<evidence type="ECO:0000313" key="2">
    <source>
        <dbReference type="EMBL" id="GMI43294.1"/>
    </source>
</evidence>
<gene>
    <name evidence="2" type="ORF">TrCOL_g6040</name>
</gene>
<protein>
    <submittedName>
        <fullName evidence="2">Uncharacterized protein</fullName>
    </submittedName>
</protein>
<comment type="caution">
    <text evidence="2">The sequence shown here is derived from an EMBL/GenBank/DDBJ whole genome shotgun (WGS) entry which is preliminary data.</text>
</comment>
<name>A0A9W7LAG6_9STRA</name>
<feature type="region of interest" description="Disordered" evidence="1">
    <location>
        <begin position="1"/>
        <end position="20"/>
    </location>
</feature>
<dbReference type="EMBL" id="BRYA01000191">
    <property type="protein sequence ID" value="GMI43294.1"/>
    <property type="molecule type" value="Genomic_DNA"/>
</dbReference>
<organism evidence="2 3">
    <name type="scientific">Triparma columacea</name>
    <dbReference type="NCBI Taxonomy" id="722753"/>
    <lineage>
        <taxon>Eukaryota</taxon>
        <taxon>Sar</taxon>
        <taxon>Stramenopiles</taxon>
        <taxon>Ochrophyta</taxon>
        <taxon>Bolidophyceae</taxon>
        <taxon>Parmales</taxon>
        <taxon>Triparmaceae</taxon>
        <taxon>Triparma</taxon>
    </lineage>
</organism>
<dbReference type="AlphaFoldDB" id="A0A9W7LAG6"/>
<sequence>MDNAQVTAMPPPDRSDGLPNRNSRSWALRFGCNKGFEPDATITPNTRAVEYCELTGFVDNSTGNLFSHDEIAEAGFPQFSTNRYYWGIRTMEDWQKWVECEAWSFADMDQSTVETAFAHAANQGWTSSANAATQMIASLRER</sequence>
<dbReference type="Proteomes" id="UP001165065">
    <property type="component" value="Unassembled WGS sequence"/>
</dbReference>
<proteinExistence type="predicted"/>